<keyword evidence="2" id="KW-1185">Reference proteome</keyword>
<accession>A0A084Q9Q8</accession>
<evidence type="ECO:0000313" key="1">
    <source>
        <dbReference type="EMBL" id="KFA60693.1"/>
    </source>
</evidence>
<organism evidence="1 2">
    <name type="scientific">Stachybotrys chlorohalonatus (strain IBT 40285)</name>
    <dbReference type="NCBI Taxonomy" id="1283841"/>
    <lineage>
        <taxon>Eukaryota</taxon>
        <taxon>Fungi</taxon>
        <taxon>Dikarya</taxon>
        <taxon>Ascomycota</taxon>
        <taxon>Pezizomycotina</taxon>
        <taxon>Sordariomycetes</taxon>
        <taxon>Hypocreomycetidae</taxon>
        <taxon>Hypocreales</taxon>
        <taxon>Stachybotryaceae</taxon>
        <taxon>Stachybotrys</taxon>
    </lineage>
</organism>
<dbReference type="OrthoDB" id="3525185at2759"/>
<feature type="non-terminal residue" evidence="1">
    <location>
        <position position="1"/>
    </location>
</feature>
<reference evidence="1 2" key="1">
    <citation type="journal article" date="2014" name="BMC Genomics">
        <title>Comparative genome sequencing reveals chemotype-specific gene clusters in the toxigenic black mold Stachybotrys.</title>
        <authorList>
            <person name="Semeiks J."/>
            <person name="Borek D."/>
            <person name="Otwinowski Z."/>
            <person name="Grishin N.V."/>
        </authorList>
    </citation>
    <scope>NUCLEOTIDE SEQUENCE [LARGE SCALE GENOMIC DNA]</scope>
    <source>
        <strain evidence="1 2">IBT 40285</strain>
    </source>
</reference>
<evidence type="ECO:0000313" key="2">
    <source>
        <dbReference type="Proteomes" id="UP000028524"/>
    </source>
</evidence>
<dbReference type="STRING" id="1283841.A0A084Q9Q8"/>
<gene>
    <name evidence="1" type="ORF">S40285_05066</name>
</gene>
<dbReference type="InParanoid" id="A0A084Q9Q8"/>
<dbReference type="InterPro" id="IPR053175">
    <property type="entry name" value="DHMBA_Reg_Transcription_Factor"/>
</dbReference>
<protein>
    <recommendedName>
        <fullName evidence="3">Zn(2)-C6 fungal-type domain-containing protein</fullName>
    </recommendedName>
</protein>
<name>A0A084Q9Q8_STAC4</name>
<evidence type="ECO:0008006" key="3">
    <source>
        <dbReference type="Google" id="ProtNLM"/>
    </source>
</evidence>
<dbReference type="HOGENOM" id="CLU_013866_1_1_1"/>
<dbReference type="OMA" id="RAFFHDY"/>
<sequence length="450" mass="49375">SCLRCIKARRACIGYESGADRTFRRHDPHSGPVTRARKCSLPKRAVVPGTNVLIDDVDVLIADITEEQRSDYAVRAFLYDFCIAPSPFGASRGFLAGLEQIVAALRVDAVLVRACKAVSHITHGQALQRPRLVRVAEEDYQQLLGALAGALKSPLAAASPEIKLTAMVLGIYEVSSSSILQFGRRGGLAALLGTGVSPLSLLNKRSYIDKAERETGIYPAKTRTLFYLPSSNAPAVSLDNLLIQLDTLWSQFQGASPALDLHFLWTKCVTLRDQFAAWENGLAKETRPIAVQHLKGSIKDPDIACGSWPGRIDTYPDLYVASVRNTSRAGQIMLLVLMVRLSWFLGHPLDHLESAIIIHTEDIIASIPYHLAENVYKFLETPFDGITDPGKTLGGMLVMQPLYVASKVDCMDESMRTYLRRSLQWIASNMGIGLAARLAEVSEVQVSLFP</sequence>
<proteinExistence type="predicted"/>
<dbReference type="AlphaFoldDB" id="A0A084Q9Q8"/>
<dbReference type="PANTHER" id="PTHR38791:SF5">
    <property type="entry name" value="TRANSCRIPTION FACTOR DBAG-RELATED"/>
    <property type="match status" value="1"/>
</dbReference>
<dbReference type="EMBL" id="KL660898">
    <property type="protein sequence ID" value="KFA60693.1"/>
    <property type="molecule type" value="Genomic_DNA"/>
</dbReference>
<dbReference type="Proteomes" id="UP000028524">
    <property type="component" value="Unassembled WGS sequence"/>
</dbReference>
<dbReference type="PANTHER" id="PTHR38791">
    <property type="entry name" value="ZN(II)2CYS6 TRANSCRIPTION FACTOR (EUROFUNG)-RELATED-RELATED"/>
    <property type="match status" value="1"/>
</dbReference>